<sequence length="152" mass="16729">MKTPAHYADAFQMHRAALQDLYGMLPDEQGTFAPWEGGMSFIGLADHLAASSQRMLGRLGEEEAPPPILDTSGSADLPSARSRLQESTENALLTIRALSEEDLSRRVTAFGREMPVAALLDFLIQHEAHHKGQVWMMARMVGVKPPMFVKLG</sequence>
<gene>
    <name evidence="3" type="ORF">FCS05_17740</name>
    <name evidence="2" type="ORF">HNQ10_003974</name>
</gene>
<feature type="domain" description="DinB-like" evidence="1">
    <location>
        <begin position="11"/>
        <end position="134"/>
    </location>
</feature>
<evidence type="ECO:0000313" key="4">
    <source>
        <dbReference type="Proteomes" id="UP000308000"/>
    </source>
</evidence>
<evidence type="ECO:0000313" key="5">
    <source>
        <dbReference type="Proteomes" id="UP000536909"/>
    </source>
</evidence>
<protein>
    <submittedName>
        <fullName evidence="2">Damage-inducible protein DinB</fullName>
    </submittedName>
    <submittedName>
        <fullName evidence="3">DinB family protein</fullName>
    </submittedName>
</protein>
<dbReference type="Gene3D" id="1.20.120.450">
    <property type="entry name" value="dinb family like domain"/>
    <property type="match status" value="1"/>
</dbReference>
<keyword evidence="5" id="KW-1185">Reference proteome</keyword>
<organism evidence="3 4">
    <name type="scientific">Deinococcus metallilatus</name>
    <dbReference type="NCBI Taxonomy" id="1211322"/>
    <lineage>
        <taxon>Bacteria</taxon>
        <taxon>Thermotogati</taxon>
        <taxon>Deinococcota</taxon>
        <taxon>Deinococci</taxon>
        <taxon>Deinococcales</taxon>
        <taxon>Deinococcaceae</taxon>
        <taxon>Deinococcus</taxon>
    </lineage>
</organism>
<dbReference type="Proteomes" id="UP000536909">
    <property type="component" value="Unassembled WGS sequence"/>
</dbReference>
<reference evidence="3 4" key="1">
    <citation type="submission" date="2019-04" db="EMBL/GenBank/DDBJ databases">
        <title>Deinococcus metalilatus MA1002 mutant No.5.</title>
        <authorList>
            <person name="Park W."/>
            <person name="Park C."/>
        </authorList>
    </citation>
    <scope>NUCLEOTIDE SEQUENCE [LARGE SCALE GENOMIC DNA]</scope>
    <source>
        <strain evidence="3 4">MA1002-m5</strain>
    </source>
</reference>
<dbReference type="Proteomes" id="UP000308000">
    <property type="component" value="Unassembled WGS sequence"/>
</dbReference>
<dbReference type="SUPFAM" id="SSF109854">
    <property type="entry name" value="DinB/YfiT-like putative metalloenzymes"/>
    <property type="match status" value="1"/>
</dbReference>
<dbReference type="AlphaFoldDB" id="A0AAJ5F0T0"/>
<accession>A0AAJ5F0T0</accession>
<dbReference type="InterPro" id="IPR024775">
    <property type="entry name" value="DinB-like"/>
</dbReference>
<name>A0AAJ5F0T0_9DEIO</name>
<proteinExistence type="predicted"/>
<dbReference type="InterPro" id="IPR034660">
    <property type="entry name" value="DinB/YfiT-like"/>
</dbReference>
<dbReference type="RefSeq" id="WP_129118005.1">
    <property type="nucleotide sequence ID" value="NZ_BSUI01000038.1"/>
</dbReference>
<evidence type="ECO:0000259" key="1">
    <source>
        <dbReference type="Pfam" id="PF12867"/>
    </source>
</evidence>
<evidence type="ECO:0000313" key="2">
    <source>
        <dbReference type="EMBL" id="MBB5297108.1"/>
    </source>
</evidence>
<dbReference type="EMBL" id="JACHFV010000017">
    <property type="protein sequence ID" value="MBB5297108.1"/>
    <property type="molecule type" value="Genomic_DNA"/>
</dbReference>
<dbReference type="Pfam" id="PF12867">
    <property type="entry name" value="DinB_2"/>
    <property type="match status" value="1"/>
</dbReference>
<reference evidence="2 5" key="2">
    <citation type="submission" date="2020-08" db="EMBL/GenBank/DDBJ databases">
        <title>Genomic Encyclopedia of Type Strains, Phase IV (KMG-IV): sequencing the most valuable type-strain genomes for metagenomic binning, comparative biology and taxonomic classification.</title>
        <authorList>
            <person name="Goeker M."/>
        </authorList>
    </citation>
    <scope>NUCLEOTIDE SEQUENCE [LARGE SCALE GENOMIC DNA]</scope>
    <source>
        <strain evidence="2 5">DSM 105434</strain>
    </source>
</reference>
<dbReference type="EMBL" id="VBRC01000017">
    <property type="protein sequence ID" value="TLK22344.1"/>
    <property type="molecule type" value="Genomic_DNA"/>
</dbReference>
<comment type="caution">
    <text evidence="3">The sequence shown here is derived from an EMBL/GenBank/DDBJ whole genome shotgun (WGS) entry which is preliminary data.</text>
</comment>
<evidence type="ECO:0000313" key="3">
    <source>
        <dbReference type="EMBL" id="TLK22344.1"/>
    </source>
</evidence>